<evidence type="ECO:0000313" key="10">
    <source>
        <dbReference type="Proteomes" id="UP000004080"/>
    </source>
</evidence>
<dbReference type="PROSITE" id="PS50850">
    <property type="entry name" value="MFS"/>
    <property type="match status" value="1"/>
</dbReference>
<evidence type="ECO:0000256" key="5">
    <source>
        <dbReference type="ARBA" id="ARBA00022989"/>
    </source>
</evidence>
<dbReference type="Gene3D" id="1.20.1250.20">
    <property type="entry name" value="MFS general substrate transporter like domains"/>
    <property type="match status" value="1"/>
</dbReference>
<dbReference type="CDD" id="cd06173">
    <property type="entry name" value="MFS_MefA_like"/>
    <property type="match status" value="1"/>
</dbReference>
<dbReference type="STRING" id="1196324.A374_15117"/>
<dbReference type="PANTHER" id="PTHR23513">
    <property type="entry name" value="INTEGRAL MEMBRANE EFFLUX PROTEIN-RELATED"/>
    <property type="match status" value="1"/>
</dbReference>
<evidence type="ECO:0000256" key="7">
    <source>
        <dbReference type="SAM" id="Phobius"/>
    </source>
</evidence>
<organism evidence="9 10">
    <name type="scientific">Fictibacillus macauensis ZFHKF-1</name>
    <dbReference type="NCBI Taxonomy" id="1196324"/>
    <lineage>
        <taxon>Bacteria</taxon>
        <taxon>Bacillati</taxon>
        <taxon>Bacillota</taxon>
        <taxon>Bacilli</taxon>
        <taxon>Bacillales</taxon>
        <taxon>Fictibacillaceae</taxon>
        <taxon>Fictibacillus</taxon>
    </lineage>
</organism>
<evidence type="ECO:0000256" key="6">
    <source>
        <dbReference type="ARBA" id="ARBA00023136"/>
    </source>
</evidence>
<feature type="transmembrane region" description="Helical" evidence="7">
    <location>
        <begin position="45"/>
        <end position="65"/>
    </location>
</feature>
<dbReference type="InterPro" id="IPR036259">
    <property type="entry name" value="MFS_trans_sf"/>
</dbReference>
<dbReference type="PANTHER" id="PTHR23513:SF6">
    <property type="entry name" value="MAJOR FACILITATOR SUPERFAMILY ASSOCIATED DOMAIN-CONTAINING PROTEIN"/>
    <property type="match status" value="1"/>
</dbReference>
<feature type="transmembrane region" description="Helical" evidence="7">
    <location>
        <begin position="227"/>
        <end position="252"/>
    </location>
</feature>
<reference evidence="9 10" key="1">
    <citation type="journal article" date="2012" name="J. Bacteriol.">
        <title>Genome of Bacillus macauensis ZFHKF-1, a Long-Chain-Forming Bacterium.</title>
        <authorList>
            <person name="Cai L."/>
            <person name="Zhang T."/>
        </authorList>
    </citation>
    <scope>NUCLEOTIDE SEQUENCE [LARGE SCALE GENOMIC DNA]</scope>
    <source>
        <strain evidence="9 10">ZFHKF-1</strain>
    </source>
</reference>
<feature type="domain" description="Major facilitator superfamily (MFS) profile" evidence="8">
    <location>
        <begin position="12"/>
        <end position="405"/>
    </location>
</feature>
<feature type="transmembrane region" description="Helical" evidence="7">
    <location>
        <begin position="172"/>
        <end position="194"/>
    </location>
</feature>
<feature type="transmembrane region" description="Helical" evidence="7">
    <location>
        <begin position="143"/>
        <end position="166"/>
    </location>
</feature>
<evidence type="ECO:0000256" key="4">
    <source>
        <dbReference type="ARBA" id="ARBA00022692"/>
    </source>
</evidence>
<dbReference type="OrthoDB" id="7055052at2"/>
<name>I8AFT6_9BACL</name>
<dbReference type="Pfam" id="PF07690">
    <property type="entry name" value="MFS_1"/>
    <property type="match status" value="1"/>
</dbReference>
<keyword evidence="4 7" id="KW-0812">Transmembrane</keyword>
<dbReference type="GO" id="GO:0005886">
    <property type="term" value="C:plasma membrane"/>
    <property type="evidence" value="ECO:0007669"/>
    <property type="project" value="UniProtKB-SubCell"/>
</dbReference>
<feature type="transmembrane region" description="Helical" evidence="7">
    <location>
        <begin position="346"/>
        <end position="371"/>
    </location>
</feature>
<evidence type="ECO:0000259" key="8">
    <source>
        <dbReference type="PROSITE" id="PS50850"/>
    </source>
</evidence>
<comment type="caution">
    <text evidence="9">The sequence shown here is derived from an EMBL/GenBank/DDBJ whole genome shotgun (WGS) entry which is preliminary data.</text>
</comment>
<keyword evidence="10" id="KW-1185">Reference proteome</keyword>
<feature type="transmembrane region" description="Helical" evidence="7">
    <location>
        <begin position="292"/>
        <end position="310"/>
    </location>
</feature>
<dbReference type="Proteomes" id="UP000004080">
    <property type="component" value="Unassembled WGS sequence"/>
</dbReference>
<dbReference type="EMBL" id="AKKV01000032">
    <property type="protein sequence ID" value="EIT84467.1"/>
    <property type="molecule type" value="Genomic_DNA"/>
</dbReference>
<protein>
    <submittedName>
        <fullName evidence="9">Macrolide-efflux transporter</fullName>
    </submittedName>
</protein>
<gene>
    <name evidence="9" type="ORF">A374_15117</name>
</gene>
<evidence type="ECO:0000256" key="1">
    <source>
        <dbReference type="ARBA" id="ARBA00004651"/>
    </source>
</evidence>
<feature type="transmembrane region" description="Helical" evidence="7">
    <location>
        <begin position="104"/>
        <end position="123"/>
    </location>
</feature>
<evidence type="ECO:0000256" key="2">
    <source>
        <dbReference type="ARBA" id="ARBA00022448"/>
    </source>
</evidence>
<dbReference type="RefSeq" id="WP_007203097.1">
    <property type="nucleotide sequence ID" value="NZ_AKKV01000032.1"/>
</dbReference>
<keyword evidence="2" id="KW-0813">Transport</keyword>
<feature type="transmembrane region" description="Helical" evidence="7">
    <location>
        <begin position="316"/>
        <end position="334"/>
    </location>
</feature>
<evidence type="ECO:0000313" key="9">
    <source>
        <dbReference type="EMBL" id="EIT84467.1"/>
    </source>
</evidence>
<feature type="transmembrane region" description="Helical" evidence="7">
    <location>
        <begin position="12"/>
        <end position="39"/>
    </location>
</feature>
<dbReference type="GO" id="GO:0022857">
    <property type="term" value="F:transmembrane transporter activity"/>
    <property type="evidence" value="ECO:0007669"/>
    <property type="project" value="InterPro"/>
</dbReference>
<dbReference type="PRINTS" id="PR01988">
    <property type="entry name" value="EXPORTERBACE"/>
</dbReference>
<proteinExistence type="predicted"/>
<keyword evidence="6 7" id="KW-0472">Membrane</keyword>
<feature type="transmembrane region" description="Helical" evidence="7">
    <location>
        <begin position="77"/>
        <end position="98"/>
    </location>
</feature>
<feature type="transmembrane region" description="Helical" evidence="7">
    <location>
        <begin position="264"/>
        <end position="285"/>
    </location>
</feature>
<sequence>MIKNFEIMKNKNFVLYWLASWASTLGDAIFTIGISWWIVQEIGSALVMGTFLLIMGTTRSVFMLFGGVMVDRKSPILLMKLSLLTRAAAMCIIIIVTMFSNTYIILYIIAGIYGIVDAVFLPAAAAARQRLVAKEYYTQLNSLLLLASQVSVIIGPVIGAFLLAVIGFKSLFVLITVVFVLASLALQVINLLPISNKSNELSSKKKKSSFKQEILEGFSYVIRTPIILTNIIVAMIVNAGVSVLTVALPFFAKELNVGVKGLSIMTSGMGIGGTVGAIVFSLWIIKYPTPRMNYMVCALEGLAVLLIFFTVTTWQVALLLAIVGFTTTAINVIAPSVNQSIIPKELFGRVVSVMMLAMTGTIPVSQALAGYLIDNIKSVHQVFIYGGLLETLAGVIALSIPAVRFYKVINESNNESVVKKEG</sequence>
<dbReference type="PATRIC" id="fig|1196324.3.peg.3095"/>
<dbReference type="InterPro" id="IPR022324">
    <property type="entry name" value="Bacilysin_exporter_BacE_put"/>
</dbReference>
<evidence type="ECO:0000256" key="3">
    <source>
        <dbReference type="ARBA" id="ARBA00022475"/>
    </source>
</evidence>
<dbReference type="SUPFAM" id="SSF103473">
    <property type="entry name" value="MFS general substrate transporter"/>
    <property type="match status" value="1"/>
</dbReference>
<accession>I8AFT6</accession>
<dbReference type="AlphaFoldDB" id="I8AFT6"/>
<dbReference type="InterPro" id="IPR020846">
    <property type="entry name" value="MFS_dom"/>
</dbReference>
<dbReference type="InterPro" id="IPR011701">
    <property type="entry name" value="MFS"/>
</dbReference>
<comment type="subcellular location">
    <subcellularLocation>
        <location evidence="1">Cell membrane</location>
        <topology evidence="1">Multi-pass membrane protein</topology>
    </subcellularLocation>
</comment>
<keyword evidence="5 7" id="KW-1133">Transmembrane helix</keyword>
<feature type="transmembrane region" description="Helical" evidence="7">
    <location>
        <begin position="383"/>
        <end position="403"/>
    </location>
</feature>
<keyword evidence="3" id="KW-1003">Cell membrane</keyword>
<dbReference type="eggNOG" id="COG2271">
    <property type="taxonomic scope" value="Bacteria"/>
</dbReference>